<dbReference type="InterPro" id="IPR034085">
    <property type="entry name" value="TOG"/>
</dbReference>
<dbReference type="Gene3D" id="1.25.10.10">
    <property type="entry name" value="Leucine-rich Repeat Variant"/>
    <property type="match status" value="2"/>
</dbReference>
<reference evidence="2 3" key="1">
    <citation type="submission" date="2020-10" db="EMBL/GenBank/DDBJ databases">
        <title>The Coptis chinensis genome and diversification of protoberbering-type alkaloids.</title>
        <authorList>
            <person name="Wang B."/>
            <person name="Shu S."/>
            <person name="Song C."/>
            <person name="Liu Y."/>
        </authorList>
    </citation>
    <scope>NUCLEOTIDE SEQUENCE [LARGE SCALE GENOMIC DNA]</scope>
    <source>
        <strain evidence="2">HL-2020</strain>
        <tissue evidence="2">Leaf</tissue>
    </source>
</reference>
<dbReference type="GO" id="GO:0046785">
    <property type="term" value="P:microtubule polymerization"/>
    <property type="evidence" value="ECO:0007669"/>
    <property type="project" value="InterPro"/>
</dbReference>
<dbReference type="GO" id="GO:0061863">
    <property type="term" value="F:microtubule plus end polymerase"/>
    <property type="evidence" value="ECO:0007669"/>
    <property type="project" value="InterPro"/>
</dbReference>
<proteinExistence type="predicted"/>
<dbReference type="SMART" id="SM01349">
    <property type="entry name" value="TOG"/>
    <property type="match status" value="1"/>
</dbReference>
<dbReference type="InterPro" id="IPR011989">
    <property type="entry name" value="ARM-like"/>
</dbReference>
<dbReference type="OrthoDB" id="1727489at2759"/>
<dbReference type="GO" id="GO:0007051">
    <property type="term" value="P:spindle organization"/>
    <property type="evidence" value="ECO:0007669"/>
    <property type="project" value="InterPro"/>
</dbReference>
<feature type="non-terminal residue" evidence="2">
    <location>
        <position position="274"/>
    </location>
</feature>
<evidence type="ECO:0000313" key="3">
    <source>
        <dbReference type="Proteomes" id="UP000631114"/>
    </source>
</evidence>
<accession>A0A835IX55</accession>
<dbReference type="GO" id="GO:0051010">
    <property type="term" value="F:microtubule plus-end binding"/>
    <property type="evidence" value="ECO:0007669"/>
    <property type="project" value="InterPro"/>
</dbReference>
<name>A0A835IX55_9MAGN</name>
<dbReference type="Proteomes" id="UP000631114">
    <property type="component" value="Unassembled WGS sequence"/>
</dbReference>
<organism evidence="2 3">
    <name type="scientific">Coptis chinensis</name>
    <dbReference type="NCBI Taxonomy" id="261450"/>
    <lineage>
        <taxon>Eukaryota</taxon>
        <taxon>Viridiplantae</taxon>
        <taxon>Streptophyta</taxon>
        <taxon>Embryophyta</taxon>
        <taxon>Tracheophyta</taxon>
        <taxon>Spermatophyta</taxon>
        <taxon>Magnoliopsida</taxon>
        <taxon>Ranunculales</taxon>
        <taxon>Ranunculaceae</taxon>
        <taxon>Coptidoideae</taxon>
        <taxon>Coptis</taxon>
    </lineage>
</organism>
<dbReference type="EMBL" id="JADFTS010000001">
    <property type="protein sequence ID" value="KAF9624252.1"/>
    <property type="molecule type" value="Genomic_DNA"/>
</dbReference>
<protein>
    <recommendedName>
        <fullName evidence="1">TOG domain-containing protein</fullName>
    </recommendedName>
</protein>
<evidence type="ECO:0000313" key="2">
    <source>
        <dbReference type="EMBL" id="KAF9624252.1"/>
    </source>
</evidence>
<evidence type="ECO:0000259" key="1">
    <source>
        <dbReference type="SMART" id="SM01349"/>
    </source>
</evidence>
<dbReference type="InterPro" id="IPR016024">
    <property type="entry name" value="ARM-type_fold"/>
</dbReference>
<dbReference type="SUPFAM" id="SSF48371">
    <property type="entry name" value="ARM repeat"/>
    <property type="match status" value="1"/>
</dbReference>
<dbReference type="InterPro" id="IPR045110">
    <property type="entry name" value="XMAP215"/>
</dbReference>
<comment type="caution">
    <text evidence="2">The sequence shown here is derived from an EMBL/GenBank/DDBJ whole genome shotgun (WGS) entry which is preliminary data.</text>
</comment>
<dbReference type="PANTHER" id="PTHR12609">
    <property type="entry name" value="MICROTUBULE ASSOCIATED PROTEIN XMAP215"/>
    <property type="match status" value="1"/>
</dbReference>
<keyword evidence="3" id="KW-1185">Reference proteome</keyword>
<dbReference type="GO" id="GO:0030951">
    <property type="term" value="P:establishment or maintenance of microtubule cytoskeleton polarity"/>
    <property type="evidence" value="ECO:0007669"/>
    <property type="project" value="InterPro"/>
</dbReference>
<feature type="domain" description="TOG" evidence="1">
    <location>
        <begin position="81"/>
        <end position="274"/>
    </location>
</feature>
<sequence>NFIEFCKDTGLQSSNATIRNATIKLIGEVHKFIGPDIKGFLTDVKPALLGALDAESMRKILLRKTVKASESTLSMSAGGLDGLPREDISGKITPTFLNNLSSPDWKIRLESIDLVNKILEEANKRIQPTGTTELFGALRGRLYDSNKNLVMATLVVVGGVASAMGPMVEKSSKVYKEYYHVLKCLSDNKKHMRECTINTLDSWVAAVHLDKMVTTAIPRLVFEGQKDLFDWLTKQISGISDSSKALHLLKPSTSALTVYRLLDFLASLLEHPCA</sequence>
<dbReference type="AlphaFoldDB" id="A0A835IX55"/>
<gene>
    <name evidence="2" type="ORF">IFM89_009160</name>
</gene>